<organism evidence="5 6">
    <name type="scientific">Phainopepla nitens</name>
    <name type="common">Phainopepla</name>
    <dbReference type="NCBI Taxonomy" id="161653"/>
    <lineage>
        <taxon>Eukaryota</taxon>
        <taxon>Metazoa</taxon>
        <taxon>Chordata</taxon>
        <taxon>Craniata</taxon>
        <taxon>Vertebrata</taxon>
        <taxon>Euteleostomi</taxon>
        <taxon>Archelosauria</taxon>
        <taxon>Archosauria</taxon>
        <taxon>Dinosauria</taxon>
        <taxon>Saurischia</taxon>
        <taxon>Theropoda</taxon>
        <taxon>Coelurosauria</taxon>
        <taxon>Aves</taxon>
        <taxon>Neognathae</taxon>
        <taxon>Neoaves</taxon>
        <taxon>Telluraves</taxon>
        <taxon>Australaves</taxon>
        <taxon>Passeriformes</taxon>
        <taxon>Bombycillidae</taxon>
        <taxon>Phainopepla</taxon>
    </lineage>
</organism>
<dbReference type="Pfam" id="PF00179">
    <property type="entry name" value="UQ_con"/>
    <property type="match status" value="1"/>
</dbReference>
<feature type="region of interest" description="Disordered" evidence="3">
    <location>
        <begin position="728"/>
        <end position="755"/>
    </location>
</feature>
<reference evidence="5 6" key="1">
    <citation type="submission" date="2019-09" db="EMBL/GenBank/DDBJ databases">
        <title>Bird 10,000 Genomes (B10K) Project - Family phase.</title>
        <authorList>
            <person name="Zhang G."/>
        </authorList>
    </citation>
    <scope>NUCLEOTIDE SEQUENCE [LARGE SCALE GENOMIC DNA]</scope>
    <source>
        <strain evidence="5">B10K-DU-002-32</strain>
        <tissue evidence="5">Muscle</tissue>
    </source>
</reference>
<feature type="compositionally biased region" description="Basic and acidic residues" evidence="3">
    <location>
        <begin position="251"/>
        <end position="275"/>
    </location>
</feature>
<dbReference type="PROSITE" id="PS50127">
    <property type="entry name" value="UBC_2"/>
    <property type="match status" value="1"/>
</dbReference>
<keyword evidence="1" id="KW-0808">Transferase</keyword>
<evidence type="ECO:0000313" key="6">
    <source>
        <dbReference type="Proteomes" id="UP000579685"/>
    </source>
</evidence>
<dbReference type="CDD" id="cd23837">
    <property type="entry name" value="UBCc_UBE2O"/>
    <property type="match status" value="1"/>
</dbReference>
<dbReference type="Gene3D" id="3.10.110.10">
    <property type="entry name" value="Ubiquitin Conjugating Enzyme"/>
    <property type="match status" value="1"/>
</dbReference>
<protein>
    <submittedName>
        <fullName evidence="5">UBE2O enzyme</fullName>
    </submittedName>
</protein>
<feature type="non-terminal residue" evidence="5">
    <location>
        <position position="1"/>
    </location>
</feature>
<dbReference type="SMART" id="SM00212">
    <property type="entry name" value="UBCc"/>
    <property type="match status" value="1"/>
</dbReference>
<dbReference type="InterPro" id="IPR000608">
    <property type="entry name" value="UBC"/>
</dbReference>
<evidence type="ECO:0000259" key="4">
    <source>
        <dbReference type="PROSITE" id="PS50127"/>
    </source>
</evidence>
<proteinExistence type="predicted"/>
<gene>
    <name evidence="5" type="primary">Ube2o</name>
    <name evidence="5" type="ORF">PHANIT_R12837</name>
</gene>
<feature type="compositionally biased region" description="Acidic residues" evidence="3">
    <location>
        <begin position="584"/>
        <end position="593"/>
    </location>
</feature>
<evidence type="ECO:0000256" key="2">
    <source>
        <dbReference type="ARBA" id="ARBA00022786"/>
    </source>
</evidence>
<evidence type="ECO:0000313" key="5">
    <source>
        <dbReference type="EMBL" id="NXO63309.1"/>
    </source>
</evidence>
<feature type="region of interest" description="Disordered" evidence="3">
    <location>
        <begin position="242"/>
        <end position="315"/>
    </location>
</feature>
<feature type="region of interest" description="Disordered" evidence="3">
    <location>
        <begin position="331"/>
        <end position="370"/>
    </location>
</feature>
<dbReference type="Pfam" id="PF23043">
    <property type="entry name" value="SH3-B_UBE2O"/>
    <property type="match status" value="1"/>
</dbReference>
<sequence length="1122" mass="123575">DSQCGTVIDVNIECAVKLVGTNCILYPVNSKDLQHIWPFMYGDYIAYDCWLGKVYDLKNQVILKLSNGARCSMSTEDGAKLYDVCPHVSDSGLFFDDSYGFYPGQVLIGPSKVFSSVQWLSGVKPVLSTKSKFRVVVEEVQVVELKVTWITKSFCPGGTDSVSPPPSIISQEKLSRVKRLGCFDHAQRQLGERCLYVFPDKVEPAKITCECPERNCVLGEGSVAKKVRRLLKKQIVKIMSCSPESQGTSEAPDKESAAAADQKSEELKPESKCELDDSSNSAPGPEERKEEQPEDTGKEKGGAAARQQQQQPPFLLKDEGLPDYRLQSMEQDADDEAADDTDDTSSVTSSASSTASSQSGSGTCRKKSIPLSIKNLKRKHKKKKTKVSREFKPGDRVAVEVVTTMTSADVMWQDGTVETNIRSNELIPVHHLDNNEFCPGDFVVDKRAQSSQDPGLYGVVQSGDHIGRTCVVKWFKLKSSGDDVELIGEEEDVSVYDIADHPDFRFRTTDIVIRIGNSDGATAKEDEPSVGQVARVDVSSKVEVVWADNSKTIILPQHLYNIESEIEESDYDSVDGSTSGASSEWEDESDSWETDNGLMDDDHPKIEDFEPEEPAAEEVKKVEEQVQGAVAMAVADLATEKAGKDGAPKSFRELKEAIKILESLKNMTVEQLLTGSPTSPTVELEKPTREKKFLDDIKKLQENLKKTLDNVAIAEEEKMEAMVETEKKEEKAEAQTPVRSEWPSETPVLCQQSGGKPGVTFTSAKGEVFSVLEYAPDSHAFKKMEFQPPEAKKFFSTVRKEMALLATSLPDGIMVKTFEDRMATLIKGPTRTPYEDGLFLFDIQLPNIYPAVPPLFRYLSQCSGRLNPNLYDNGKVCVSLLGTWIGKGTERWTSKSSLLQVLISIQGKCSCQACGAGKGRGRKGCWLMGGTQLGSATPVGLVLPFALTLLDKAVSLSLCLSSGSRCQLFSCPEFWLHPRALTQCFPFFSLQQPSTEFPTTTDSALDGREEPDEPEFPSAAPDAGDLQRYSDSESTGQARGDLARDRTDEGKAAQDSASQPSVKPKKRRKSYRSFLPERSGYPDIGFPLFPLSKGFIKSIRGVLQQYRAALAGANIPEWTEDK</sequence>
<dbReference type="AlphaFoldDB" id="A0A7L1TRU4"/>
<feature type="non-terminal residue" evidence="5">
    <location>
        <position position="1122"/>
    </location>
</feature>
<dbReference type="GO" id="GO:0061631">
    <property type="term" value="F:ubiquitin conjugating enzyme activity"/>
    <property type="evidence" value="ECO:0007669"/>
    <property type="project" value="TreeGrafter"/>
</dbReference>
<dbReference type="SUPFAM" id="SSF54495">
    <property type="entry name" value="UBC-like"/>
    <property type="match status" value="1"/>
</dbReference>
<keyword evidence="2" id="KW-0833">Ubl conjugation pathway</keyword>
<feature type="compositionally biased region" description="Low complexity" evidence="3">
    <location>
        <begin position="344"/>
        <end position="363"/>
    </location>
</feature>
<comment type="caution">
    <text evidence="5">The sequence shown here is derived from an EMBL/GenBank/DDBJ whole genome shotgun (WGS) entry which is preliminary data.</text>
</comment>
<accession>A0A7L1TRU4</accession>
<dbReference type="Pfam" id="PF23046">
    <property type="entry name" value="tSH3-B_UBE2O"/>
    <property type="match status" value="1"/>
</dbReference>
<feature type="compositionally biased region" description="Basic and acidic residues" evidence="3">
    <location>
        <begin position="285"/>
        <end position="301"/>
    </location>
</feature>
<dbReference type="InterPro" id="IPR057735">
    <property type="entry name" value="UBE2O-like_tSH3-B"/>
</dbReference>
<dbReference type="Pfam" id="PF23044">
    <property type="entry name" value="SH3-C_UBE2O"/>
    <property type="match status" value="1"/>
</dbReference>
<keyword evidence="6" id="KW-1185">Reference proteome</keyword>
<evidence type="ECO:0000256" key="3">
    <source>
        <dbReference type="SAM" id="MobiDB-lite"/>
    </source>
</evidence>
<evidence type="ECO:0000256" key="1">
    <source>
        <dbReference type="ARBA" id="ARBA00022679"/>
    </source>
</evidence>
<feature type="compositionally biased region" description="Basic and acidic residues" evidence="3">
    <location>
        <begin position="1041"/>
        <end position="1052"/>
    </location>
</feature>
<feature type="domain" description="UBC core" evidence="4">
    <location>
        <begin position="793"/>
        <end position="954"/>
    </location>
</feature>
<dbReference type="Proteomes" id="UP000579685">
    <property type="component" value="Unassembled WGS sequence"/>
</dbReference>
<dbReference type="PANTHER" id="PTHR46116">
    <property type="entry name" value="(E3-INDEPENDENT) E2 UBIQUITIN-CONJUGATING ENZYME"/>
    <property type="match status" value="1"/>
</dbReference>
<dbReference type="InterPro" id="IPR057733">
    <property type="entry name" value="UBE2O-like_SH3-B"/>
</dbReference>
<feature type="region of interest" description="Disordered" evidence="3">
    <location>
        <begin position="568"/>
        <end position="608"/>
    </location>
</feature>
<dbReference type="InterPro" id="IPR057734">
    <property type="entry name" value="UBE2O-like_SH3-C"/>
</dbReference>
<dbReference type="EMBL" id="VXBQ01002786">
    <property type="protein sequence ID" value="NXO63309.1"/>
    <property type="molecule type" value="Genomic_DNA"/>
</dbReference>
<name>A0A7L1TRU4_PHANI</name>
<dbReference type="PANTHER" id="PTHR46116:SF15">
    <property type="entry name" value="(E3-INDEPENDENT) E2 UBIQUITIN-CONJUGATING ENZYME"/>
    <property type="match status" value="1"/>
</dbReference>
<dbReference type="InterPro" id="IPR016135">
    <property type="entry name" value="UBQ-conjugating_enzyme/RWD"/>
</dbReference>
<feature type="region of interest" description="Disordered" evidence="3">
    <location>
        <begin position="995"/>
        <end position="1074"/>
    </location>
</feature>
<feature type="compositionally biased region" description="Acidic residues" evidence="3">
    <location>
        <begin position="331"/>
        <end position="343"/>
    </location>
</feature>